<dbReference type="GO" id="GO:0004757">
    <property type="term" value="F:sepiapterin reductase (NADP+) activity"/>
    <property type="evidence" value="ECO:0007669"/>
    <property type="project" value="TreeGrafter"/>
</dbReference>
<dbReference type="Proteomes" id="UP000189369">
    <property type="component" value="Chromosome"/>
</dbReference>
<dbReference type="AlphaFoldDB" id="A0A1U9JYE9"/>
<name>A0A1U9JYE9_9BURK</name>
<accession>A0A1U9JYE9</accession>
<keyword evidence="2" id="KW-0963">Cytoplasm</keyword>
<evidence type="ECO:0008006" key="8">
    <source>
        <dbReference type="Google" id="ProtNLM"/>
    </source>
</evidence>
<dbReference type="InterPro" id="IPR051721">
    <property type="entry name" value="Biopterin_syn/organic_redct"/>
</dbReference>
<evidence type="ECO:0000256" key="2">
    <source>
        <dbReference type="ARBA" id="ARBA00022490"/>
    </source>
</evidence>
<proteinExistence type="inferred from homology"/>
<dbReference type="EMBL" id="CP019697">
    <property type="protein sequence ID" value="AQS50802.1"/>
    <property type="molecule type" value="Genomic_DNA"/>
</dbReference>
<organism evidence="6 7">
    <name type="scientific">Paenalcaligenes hominis</name>
    <dbReference type="NCBI Taxonomy" id="643674"/>
    <lineage>
        <taxon>Bacteria</taxon>
        <taxon>Pseudomonadati</taxon>
        <taxon>Pseudomonadota</taxon>
        <taxon>Betaproteobacteria</taxon>
        <taxon>Burkholderiales</taxon>
        <taxon>Alcaligenaceae</taxon>
        <taxon>Paenalcaligenes</taxon>
    </lineage>
</organism>
<dbReference type="PRINTS" id="PR00081">
    <property type="entry name" value="GDHRDH"/>
</dbReference>
<dbReference type="GO" id="GO:0006729">
    <property type="term" value="P:tetrahydrobiopterin biosynthetic process"/>
    <property type="evidence" value="ECO:0007669"/>
    <property type="project" value="TreeGrafter"/>
</dbReference>
<dbReference type="OrthoDB" id="9794387at2"/>
<dbReference type="Gene3D" id="3.40.50.720">
    <property type="entry name" value="NAD(P)-binding Rossmann-like Domain"/>
    <property type="match status" value="1"/>
</dbReference>
<dbReference type="PRINTS" id="PR00080">
    <property type="entry name" value="SDRFAMILY"/>
</dbReference>
<evidence type="ECO:0000256" key="1">
    <source>
        <dbReference type="ARBA" id="ARBA00004496"/>
    </source>
</evidence>
<dbReference type="InterPro" id="IPR020904">
    <property type="entry name" value="Sc_DH/Rdtase_CS"/>
</dbReference>
<keyword evidence="4" id="KW-0560">Oxidoreductase</keyword>
<evidence type="ECO:0000256" key="3">
    <source>
        <dbReference type="ARBA" id="ARBA00022857"/>
    </source>
</evidence>
<evidence type="ECO:0000256" key="4">
    <source>
        <dbReference type="ARBA" id="ARBA00023002"/>
    </source>
</evidence>
<reference evidence="6 7" key="1">
    <citation type="submission" date="2017-01" db="EMBL/GenBank/DDBJ databases">
        <title>Complete Genome Sequence of Paenalcaligenes hominis, Isolated from a paraplegic Patient with neurogenic bladder.</title>
        <authorList>
            <person name="Mukhopadhyay R."/>
            <person name="Joaquin J."/>
            <person name="Hogue R."/>
            <person name="Kilaru A."/>
            <person name="Jospin G."/>
            <person name="Mars K."/>
            <person name="Eisen J.A."/>
            <person name="Chaturvedi V."/>
        </authorList>
    </citation>
    <scope>NUCLEOTIDE SEQUENCE [LARGE SCALE GENOMIC DNA]</scope>
    <source>
        <strain evidence="6 7">15S00501</strain>
    </source>
</reference>
<dbReference type="GO" id="GO:0005737">
    <property type="term" value="C:cytoplasm"/>
    <property type="evidence" value="ECO:0007669"/>
    <property type="project" value="UniProtKB-SubCell"/>
</dbReference>
<dbReference type="Pfam" id="PF00106">
    <property type="entry name" value="adh_short"/>
    <property type="match status" value="1"/>
</dbReference>
<evidence type="ECO:0000313" key="6">
    <source>
        <dbReference type="EMBL" id="AQS50802.1"/>
    </source>
</evidence>
<protein>
    <recommendedName>
        <fullName evidence="8">Short-chain dehydrogenase</fullName>
    </recommendedName>
</protein>
<dbReference type="SUPFAM" id="SSF51735">
    <property type="entry name" value="NAD(P)-binding Rossmann-fold domains"/>
    <property type="match status" value="1"/>
</dbReference>
<dbReference type="InterPro" id="IPR036291">
    <property type="entry name" value="NAD(P)-bd_dom_sf"/>
</dbReference>
<comment type="similarity">
    <text evidence="5">Belongs to the short-chain dehydrogenases/reductases (SDR) family.</text>
</comment>
<dbReference type="STRING" id="643674.PAEH1_03075"/>
<evidence type="ECO:0000313" key="7">
    <source>
        <dbReference type="Proteomes" id="UP000189369"/>
    </source>
</evidence>
<comment type="subcellular location">
    <subcellularLocation>
        <location evidence="1">Cytoplasm</location>
    </subcellularLocation>
</comment>
<evidence type="ECO:0000256" key="5">
    <source>
        <dbReference type="RuleBase" id="RU000363"/>
    </source>
</evidence>
<gene>
    <name evidence="6" type="ORF">PAEH1_03075</name>
</gene>
<sequence>MINEVIVITGVSRGLGLALAQQLAKPQRLIIGMARSNTPQLAAHCHAHQCAYQFIQADLALPQGCAHAAHALGELLQAHPQARSYWLINNAGTVAPMAQSHQLTDPYPIAHALQLNVGSLISLSAAFLTHAPVASDRRILNISSGAGRGPVPGWGVYGATKSAVDYFTQTLALEQPQVRTVALAPGVIDTDMQADIRQTEPESFPNRERFIQLHQNQQLASASFTAEQIARYLANETFGTKTVDDIRHYF</sequence>
<dbReference type="PANTHER" id="PTHR44085:SF2">
    <property type="entry name" value="SEPIAPTERIN REDUCTASE"/>
    <property type="match status" value="1"/>
</dbReference>
<keyword evidence="3" id="KW-0521">NADP</keyword>
<dbReference type="InterPro" id="IPR002347">
    <property type="entry name" value="SDR_fam"/>
</dbReference>
<dbReference type="PANTHER" id="PTHR44085">
    <property type="entry name" value="SEPIAPTERIN REDUCTASE"/>
    <property type="match status" value="1"/>
</dbReference>
<dbReference type="KEGG" id="phn:PAEH1_03075"/>
<dbReference type="PROSITE" id="PS00061">
    <property type="entry name" value="ADH_SHORT"/>
    <property type="match status" value="1"/>
</dbReference>